<dbReference type="Gene3D" id="1.20.120.450">
    <property type="entry name" value="dinb family like domain"/>
    <property type="match status" value="1"/>
</dbReference>
<protein>
    <submittedName>
        <fullName evidence="2">TIGR03083 family protein</fullName>
    </submittedName>
</protein>
<dbReference type="InterPro" id="IPR024344">
    <property type="entry name" value="MDMPI_metal-binding"/>
</dbReference>
<evidence type="ECO:0000313" key="2">
    <source>
        <dbReference type="EMBL" id="SDI92238.1"/>
    </source>
</evidence>
<dbReference type="SUPFAM" id="SSF109854">
    <property type="entry name" value="DinB/YfiT-like putative metalloenzymes"/>
    <property type="match status" value="1"/>
</dbReference>
<dbReference type="RefSeq" id="WP_072739386.1">
    <property type="nucleotide sequence ID" value="NZ_CP048813.1"/>
</dbReference>
<feature type="domain" description="Mycothiol-dependent maleylpyruvate isomerase metal-binding" evidence="1">
    <location>
        <begin position="10"/>
        <end position="54"/>
    </location>
</feature>
<dbReference type="OrthoDB" id="154293at2"/>
<keyword evidence="3" id="KW-1185">Reference proteome</keyword>
<dbReference type="Pfam" id="PF11716">
    <property type="entry name" value="MDMPI_N"/>
    <property type="match status" value="1"/>
</dbReference>
<reference evidence="2 3" key="1">
    <citation type="submission" date="2016-10" db="EMBL/GenBank/DDBJ databases">
        <authorList>
            <person name="de Groot N.N."/>
        </authorList>
    </citation>
    <scope>NUCLEOTIDE SEQUENCE [LARGE SCALE GENOMIC DNA]</scope>
    <source>
        <strain evidence="2 3">DSM 44892</strain>
    </source>
</reference>
<accession>A0A1G8PIT6</accession>
<dbReference type="AlphaFoldDB" id="A0A1G8PIT6"/>
<dbReference type="GO" id="GO:0046872">
    <property type="term" value="F:metal ion binding"/>
    <property type="evidence" value="ECO:0007669"/>
    <property type="project" value="InterPro"/>
</dbReference>
<sequence>MTTRDFAAALHAERRDLLAFCSTFDDAEWNAPSLASGWSVRDVVAHLGATCRGMFSPGALWALLSSNDLESTNEAPVRRRSSWSADRTLAEFATWSGRTVTLLRASRVPGVGAIRVPLGELGRYRVESFPAVFAFDWHTHVRYDIAEALGRAPAPSDDARMNLVVSWILQALEQMGSDSTAWLEDRLTLALEGPGGGRWSVQPAGDGRLRVSAEPGLTTPATIRGLTTDLPVWSTTRKSWRDCDIRLSGDTALAERLLDGIDIV</sequence>
<name>A0A1G8PIT6_9NOCA</name>
<evidence type="ECO:0000313" key="3">
    <source>
        <dbReference type="Proteomes" id="UP000183263"/>
    </source>
</evidence>
<gene>
    <name evidence="2" type="ORF">SAMN05444695_11341</name>
</gene>
<dbReference type="Proteomes" id="UP000183263">
    <property type="component" value="Unassembled WGS sequence"/>
</dbReference>
<organism evidence="2 3">
    <name type="scientific">Rhodococcus triatomae</name>
    <dbReference type="NCBI Taxonomy" id="300028"/>
    <lineage>
        <taxon>Bacteria</taxon>
        <taxon>Bacillati</taxon>
        <taxon>Actinomycetota</taxon>
        <taxon>Actinomycetes</taxon>
        <taxon>Mycobacteriales</taxon>
        <taxon>Nocardiaceae</taxon>
        <taxon>Rhodococcus</taxon>
    </lineage>
</organism>
<dbReference type="EMBL" id="FNDN01000013">
    <property type="protein sequence ID" value="SDI92238.1"/>
    <property type="molecule type" value="Genomic_DNA"/>
</dbReference>
<proteinExistence type="predicted"/>
<evidence type="ECO:0000259" key="1">
    <source>
        <dbReference type="Pfam" id="PF11716"/>
    </source>
</evidence>
<dbReference type="InterPro" id="IPR034660">
    <property type="entry name" value="DinB/YfiT-like"/>
</dbReference>